<organism evidence="1 2">
    <name type="scientific">Dactylosporangium roseum</name>
    <dbReference type="NCBI Taxonomy" id="47989"/>
    <lineage>
        <taxon>Bacteria</taxon>
        <taxon>Bacillati</taxon>
        <taxon>Actinomycetota</taxon>
        <taxon>Actinomycetes</taxon>
        <taxon>Micromonosporales</taxon>
        <taxon>Micromonosporaceae</taxon>
        <taxon>Dactylosporangium</taxon>
    </lineage>
</organism>
<sequence length="78" mass="8858">MKPTDHGFEVLLAEADYRYGSGPLRMRVEVVDHAGRLYLDGEFWLPVHGTRLRFDGVEAGTVRLLVRATRLPQRPPAQ</sequence>
<evidence type="ECO:0000313" key="1">
    <source>
        <dbReference type="EMBL" id="UWZ33849.1"/>
    </source>
</evidence>
<dbReference type="Proteomes" id="UP001058271">
    <property type="component" value="Chromosome"/>
</dbReference>
<proteinExistence type="predicted"/>
<evidence type="ECO:0000313" key="2">
    <source>
        <dbReference type="Proteomes" id="UP001058271"/>
    </source>
</evidence>
<reference evidence="1" key="1">
    <citation type="submission" date="2021-04" db="EMBL/GenBank/DDBJ databases">
        <title>Biosynthetic gene clusters of Dactylosporangioum roseum.</title>
        <authorList>
            <person name="Hartkoorn R.C."/>
            <person name="Beaudoing E."/>
            <person name="Hot D."/>
            <person name="Moureu S."/>
        </authorList>
    </citation>
    <scope>NUCLEOTIDE SEQUENCE</scope>
    <source>
        <strain evidence="1">NRRL B-16295</strain>
    </source>
</reference>
<keyword evidence="2" id="KW-1185">Reference proteome</keyword>
<gene>
    <name evidence="1" type="ORF">Drose_21510</name>
</gene>
<accession>A0ABY5YVU6</accession>
<protein>
    <recommendedName>
        <fullName evidence="3">NfeD-like C-terminal domain-containing protein</fullName>
    </recommendedName>
</protein>
<dbReference type="EMBL" id="CP073721">
    <property type="protein sequence ID" value="UWZ33849.1"/>
    <property type="molecule type" value="Genomic_DNA"/>
</dbReference>
<name>A0ABY5YVU6_9ACTN</name>
<dbReference type="RefSeq" id="WP_260723129.1">
    <property type="nucleotide sequence ID" value="NZ_BAAABS010000009.1"/>
</dbReference>
<evidence type="ECO:0008006" key="3">
    <source>
        <dbReference type="Google" id="ProtNLM"/>
    </source>
</evidence>